<evidence type="ECO:0000313" key="1">
    <source>
        <dbReference type="EMBL" id="MDQ0496930.1"/>
    </source>
</evidence>
<proteinExistence type="predicted"/>
<dbReference type="Proteomes" id="UP001242811">
    <property type="component" value="Unassembled WGS sequence"/>
</dbReference>
<accession>A0ABU0L6K8</accession>
<reference evidence="1 2" key="1">
    <citation type="submission" date="2023-07" db="EMBL/GenBank/DDBJ databases">
        <title>Genomic Encyclopedia of Type Strains, Phase IV (KMG-IV): sequencing the most valuable type-strain genomes for metagenomic binning, comparative biology and taxonomic classification.</title>
        <authorList>
            <person name="Goeker M."/>
        </authorList>
    </citation>
    <scope>NUCLEOTIDE SEQUENCE [LARGE SCALE GENOMIC DNA]</scope>
    <source>
        <strain evidence="1 2">DSM 14914</strain>
    </source>
</reference>
<keyword evidence="2" id="KW-1185">Reference proteome</keyword>
<gene>
    <name evidence="1" type="ORF">QOZ95_005130</name>
</gene>
<protein>
    <submittedName>
        <fullName evidence="1">Uncharacterized protein</fullName>
    </submittedName>
</protein>
<name>A0ABU0L6K8_9BACL</name>
<comment type="caution">
    <text evidence="1">The sequence shown here is derived from an EMBL/GenBank/DDBJ whole genome shotgun (WGS) entry which is preliminary data.</text>
</comment>
<sequence length="62" mass="7205">MIEENGKTNNLKFSPVFIPILYSQNNNVLVEKIVMKSTALALKKRIRKVHYGKLFILENDEN</sequence>
<organism evidence="1 2">
    <name type="scientific">Paenibacillus brasilensis</name>
    <dbReference type="NCBI Taxonomy" id="128574"/>
    <lineage>
        <taxon>Bacteria</taxon>
        <taxon>Bacillati</taxon>
        <taxon>Bacillota</taxon>
        <taxon>Bacilli</taxon>
        <taxon>Bacillales</taxon>
        <taxon>Paenibacillaceae</taxon>
        <taxon>Paenibacillus</taxon>
    </lineage>
</organism>
<evidence type="ECO:0000313" key="2">
    <source>
        <dbReference type="Proteomes" id="UP001242811"/>
    </source>
</evidence>
<dbReference type="EMBL" id="JAUSWA010000047">
    <property type="protein sequence ID" value="MDQ0496930.1"/>
    <property type="molecule type" value="Genomic_DNA"/>
</dbReference>